<protein>
    <submittedName>
        <fullName evidence="3">CoA-transferase family III</fullName>
        <ecNumber evidence="3">2.8.3.11</ecNumber>
    </submittedName>
</protein>
<feature type="compositionally biased region" description="Gly residues" evidence="2">
    <location>
        <begin position="24"/>
        <end position="46"/>
    </location>
</feature>
<evidence type="ECO:0000256" key="2">
    <source>
        <dbReference type="SAM" id="MobiDB-lite"/>
    </source>
</evidence>
<comment type="caution">
    <text evidence="3">The sequence shown here is derived from an EMBL/GenBank/DDBJ whole genome shotgun (WGS) entry which is preliminary data.</text>
</comment>
<dbReference type="EMBL" id="AUZZ01009761">
    <property type="protein sequence ID" value="EQD32601.1"/>
    <property type="molecule type" value="Genomic_DNA"/>
</dbReference>
<dbReference type="GO" id="GO:0047775">
    <property type="term" value="F:citramalate CoA-transferase activity"/>
    <property type="evidence" value="ECO:0007669"/>
    <property type="project" value="UniProtKB-EC"/>
</dbReference>
<reference evidence="3" key="1">
    <citation type="submission" date="2013-08" db="EMBL/GenBank/DDBJ databases">
        <authorList>
            <person name="Mendez C."/>
            <person name="Richter M."/>
            <person name="Ferrer M."/>
            <person name="Sanchez J."/>
        </authorList>
    </citation>
    <scope>NUCLEOTIDE SEQUENCE</scope>
</reference>
<dbReference type="PANTHER" id="PTHR48207">
    <property type="entry name" value="SUCCINATE--HYDROXYMETHYLGLUTARATE COA-TRANSFERASE"/>
    <property type="match status" value="1"/>
</dbReference>
<evidence type="ECO:0000313" key="3">
    <source>
        <dbReference type="EMBL" id="EQD32601.1"/>
    </source>
</evidence>
<reference evidence="3" key="2">
    <citation type="journal article" date="2014" name="ISME J.">
        <title>Microbial stratification in low pH oxic and suboxic macroscopic growths along an acid mine drainage.</title>
        <authorList>
            <person name="Mendez-Garcia C."/>
            <person name="Mesa V."/>
            <person name="Sprenger R.R."/>
            <person name="Richter M."/>
            <person name="Diez M.S."/>
            <person name="Solano J."/>
            <person name="Bargiela R."/>
            <person name="Golyshina O.V."/>
            <person name="Manteca A."/>
            <person name="Ramos J.L."/>
            <person name="Gallego J.R."/>
            <person name="Llorente I."/>
            <person name="Martins Dos Santos V.A."/>
            <person name="Jensen O.N."/>
            <person name="Pelaez A.I."/>
            <person name="Sanchez J."/>
            <person name="Ferrer M."/>
        </authorList>
    </citation>
    <scope>NUCLEOTIDE SEQUENCE</scope>
</reference>
<name>T0YBL0_9ZZZZ</name>
<keyword evidence="1 3" id="KW-0808">Transferase</keyword>
<dbReference type="EC" id="2.8.3.11" evidence="3"/>
<feature type="non-terminal residue" evidence="3">
    <location>
        <position position="158"/>
    </location>
</feature>
<dbReference type="AlphaFoldDB" id="T0YBL0"/>
<proteinExistence type="predicted"/>
<sequence length="158" mass="16348">PESPLEGMAGGLPGNVPGNEPGNETGGLPGNVLGNGPGNETGGLLGNGPGAFRGPLAGLRVLDLTTLLPGPLATLILVKAGADVIKVERPTGDEMRSYVPRFGPDAVNFALLNRGKRSITVDLKSPEGKERVLALVQDADVLVEQFRPGVLQRLGLHY</sequence>
<organism evidence="3">
    <name type="scientific">mine drainage metagenome</name>
    <dbReference type="NCBI Taxonomy" id="410659"/>
    <lineage>
        <taxon>unclassified sequences</taxon>
        <taxon>metagenomes</taxon>
        <taxon>ecological metagenomes</taxon>
    </lineage>
</organism>
<dbReference type="InterPro" id="IPR003673">
    <property type="entry name" value="CoA-Trfase_fam_III"/>
</dbReference>
<evidence type="ECO:0000256" key="1">
    <source>
        <dbReference type="ARBA" id="ARBA00022679"/>
    </source>
</evidence>
<gene>
    <name evidence="3" type="ORF">B2A_13476</name>
</gene>
<dbReference type="Pfam" id="PF02515">
    <property type="entry name" value="CoA_transf_3"/>
    <property type="match status" value="1"/>
</dbReference>
<dbReference type="InterPro" id="IPR023606">
    <property type="entry name" value="CoA-Trfase_III_dom_1_sf"/>
</dbReference>
<dbReference type="SUPFAM" id="SSF89796">
    <property type="entry name" value="CoA-transferase family III (CaiB/BaiF)"/>
    <property type="match status" value="1"/>
</dbReference>
<dbReference type="InterPro" id="IPR050483">
    <property type="entry name" value="CoA-transferase_III_domain"/>
</dbReference>
<dbReference type="PANTHER" id="PTHR48207:SF3">
    <property type="entry name" value="SUCCINATE--HYDROXYMETHYLGLUTARATE COA-TRANSFERASE"/>
    <property type="match status" value="1"/>
</dbReference>
<feature type="non-terminal residue" evidence="3">
    <location>
        <position position="1"/>
    </location>
</feature>
<feature type="region of interest" description="Disordered" evidence="2">
    <location>
        <begin position="1"/>
        <end position="46"/>
    </location>
</feature>
<dbReference type="Gene3D" id="3.40.50.10540">
    <property type="entry name" value="Crotonobetainyl-coa:carnitine coa-transferase, domain 1"/>
    <property type="match status" value="1"/>
</dbReference>
<accession>T0YBL0</accession>